<protein>
    <recommendedName>
        <fullName evidence="2">CT398-like coiled coil hairpin domain-containing protein</fullName>
    </recommendedName>
</protein>
<reference evidence="3 4" key="1">
    <citation type="submission" date="2019-02" db="EMBL/GenBank/DDBJ databases">
        <title>Arcanobacterium bovis sp. nov., isolated from the milk of a cow with mastitis.</title>
        <authorList>
            <person name="Sammra O."/>
            <person name="Foster G."/>
            <person name="Hassan A."/>
            <person name="Alssahen M."/>
            <person name="Laemmler C."/>
            <person name="Borowiak M."/>
            <person name="Malorny B."/>
            <person name="Abdulmawjood A."/>
        </authorList>
    </citation>
    <scope>NUCLEOTIDE SEQUENCE [LARGE SCALE GENOMIC DNA]</scope>
    <source>
        <strain evidence="3 4">C605018/01/1</strain>
    </source>
</reference>
<evidence type="ECO:0000313" key="3">
    <source>
        <dbReference type="EMBL" id="TBW22808.1"/>
    </source>
</evidence>
<dbReference type="Gene3D" id="1.10.287.1490">
    <property type="match status" value="1"/>
</dbReference>
<sequence>MAQAPREHQLQLLEVARLDAQLAKIRSQMRNHHLRAEISAVEAKLLELNNDAQRKRSELSKTEDDAAVAQERLASLEEKVRAKDERLNAGVGMDSRELLALQAEIETGRAQISELEDTQFDLLETSELLEKQLAHIDSDINECAKNKADLESELAQDLAELESESTRISEQRLEIFTPLASALQEAYERARTSGGIAVIALHHNGESTGGVALSPIEVAAVKAHDPDDIYISEDYDCVVVLLDA</sequence>
<keyword evidence="1" id="KW-0175">Coiled coil</keyword>
<proteinExistence type="predicted"/>
<dbReference type="AlphaFoldDB" id="A0A4Q9V2L1"/>
<feature type="domain" description="CT398-like coiled coil hairpin" evidence="2">
    <location>
        <begin position="15"/>
        <end position="195"/>
    </location>
</feature>
<dbReference type="OrthoDB" id="3268328at2"/>
<evidence type="ECO:0000256" key="1">
    <source>
        <dbReference type="SAM" id="Coils"/>
    </source>
</evidence>
<evidence type="ECO:0000259" key="2">
    <source>
        <dbReference type="Pfam" id="PF24481"/>
    </source>
</evidence>
<dbReference type="EMBL" id="SJDT01000002">
    <property type="protein sequence ID" value="TBW22808.1"/>
    <property type="molecule type" value="Genomic_DNA"/>
</dbReference>
<dbReference type="Proteomes" id="UP000293036">
    <property type="component" value="Unassembled WGS sequence"/>
</dbReference>
<feature type="coiled-coil region" evidence="1">
    <location>
        <begin position="31"/>
        <end position="171"/>
    </location>
</feature>
<dbReference type="InterPro" id="IPR056003">
    <property type="entry name" value="CT398_CC_hairpin"/>
</dbReference>
<evidence type="ECO:0000313" key="4">
    <source>
        <dbReference type="Proteomes" id="UP000293036"/>
    </source>
</evidence>
<dbReference type="RefSeq" id="WP_131279830.1">
    <property type="nucleotide sequence ID" value="NZ_JBHSLR010000009.1"/>
</dbReference>
<accession>A0A4Q9V2L1</accession>
<dbReference type="Pfam" id="PF24481">
    <property type="entry name" value="CT398_CC"/>
    <property type="match status" value="1"/>
</dbReference>
<keyword evidence="4" id="KW-1185">Reference proteome</keyword>
<name>A0A4Q9V2L1_9ACTO</name>
<comment type="caution">
    <text evidence="3">The sequence shown here is derived from an EMBL/GenBank/DDBJ whole genome shotgun (WGS) entry which is preliminary data.</text>
</comment>
<gene>
    <name evidence="3" type="ORF">EZJ44_02575</name>
</gene>
<organism evidence="3 4">
    <name type="scientific">Arcanobacterium bovis</name>
    <dbReference type="NCBI Taxonomy" id="2529275"/>
    <lineage>
        <taxon>Bacteria</taxon>
        <taxon>Bacillati</taxon>
        <taxon>Actinomycetota</taxon>
        <taxon>Actinomycetes</taxon>
        <taxon>Actinomycetales</taxon>
        <taxon>Actinomycetaceae</taxon>
        <taxon>Arcanobacterium</taxon>
    </lineage>
</organism>